<comment type="caution">
    <text evidence="1">The sequence shown here is derived from an EMBL/GenBank/DDBJ whole genome shotgun (WGS) entry which is preliminary data.</text>
</comment>
<organism evidence="1 2">
    <name type="scientific">Lipomyces kononenkoae</name>
    <name type="common">Yeast</name>
    <dbReference type="NCBI Taxonomy" id="34357"/>
    <lineage>
        <taxon>Eukaryota</taxon>
        <taxon>Fungi</taxon>
        <taxon>Dikarya</taxon>
        <taxon>Ascomycota</taxon>
        <taxon>Saccharomycotina</taxon>
        <taxon>Lipomycetes</taxon>
        <taxon>Lipomycetales</taxon>
        <taxon>Lipomycetaceae</taxon>
        <taxon>Lipomyces</taxon>
    </lineage>
</organism>
<sequence>MDFLKSAITSIAAKANTAFPYTSGEKVEFRNDTIWTIYHGTRRSDNLPCTIFEFDINAQRSRLTLARNAAKKLRTLRFPGVIKVLDTYESDSFIYIATEHVVPLDVAIQNRNVLNDEVIKWGLYAVANTVQFINVDASSIHGNIRQSSVFITDSSEWKLSGFEVLTSTKDEDPVIYTFCGLLPEAGRYASPEVAKSSWDILKKQPHDLFDSWLFGALIFELFNGTFSTSDQLQSSMRKKIPAELFGPFKKLVQEAPRRRASVKQFVDVGREESKTTPGGGFFRTDMIALSEKVDSLSVQSEYERETFLKDLQRVRDKFPPGYLRLKLLPELVKCFEFGSGGPKILAVVLDISENMSSEEFQVAVAPSIVKMFSSPDRAIRLTLLESLPKYIEFLPSRIVNERLFPDMLTGFTDMAPAVREQTVKAVLVIISKLSDRNINNDLLRHLAKTQNDEQPGIRTNTTICLGKIAHNLGPHTRSRVLITAFTRSLRDPFVHARNAALMALAVTVDIFSPEDCCTKLLPAICPSLLDREKLIRTQAHKTLEAYLARVNTHAAAMPDAGSAQPLNSAPASLASTPKPHENAAAQNGNESSWAGWAINGFTKRLGVEDESQNHGVPSLAAAVSDRVSTDSSLSSANPTNVGNVISPASSLTRPSSASSSLGFGTTGGAVKFEPAEDDDDFGWGGFDDANGSSAANGHNAVSSTEEGDWAAFDEPVRSVSTPVVRSTNKTTPVARTVQASLARSPPSKPVSTARTATAGAQKRTGTKSHSIAAHKEQKKKESLFAEIGANDDDGWGDGW</sequence>
<reference evidence="2" key="1">
    <citation type="journal article" date="2024" name="Front. Bioeng. Biotechnol.">
        <title>Genome-scale model development and genomic sequencing of the oleaginous clade Lipomyces.</title>
        <authorList>
            <person name="Czajka J.J."/>
            <person name="Han Y."/>
            <person name="Kim J."/>
            <person name="Mondo S.J."/>
            <person name="Hofstad B.A."/>
            <person name="Robles A."/>
            <person name="Haridas S."/>
            <person name="Riley R."/>
            <person name="LaButti K."/>
            <person name="Pangilinan J."/>
            <person name="Andreopoulos W."/>
            <person name="Lipzen A."/>
            <person name="Yan J."/>
            <person name="Wang M."/>
            <person name="Ng V."/>
            <person name="Grigoriev I.V."/>
            <person name="Spatafora J.W."/>
            <person name="Magnuson J.K."/>
            <person name="Baker S.E."/>
            <person name="Pomraning K.R."/>
        </authorList>
    </citation>
    <scope>NUCLEOTIDE SEQUENCE [LARGE SCALE GENOMIC DNA]</scope>
    <source>
        <strain evidence="2">CBS 7786</strain>
    </source>
</reference>
<name>A0ACC3T6B4_LIPKO</name>
<evidence type="ECO:0000313" key="1">
    <source>
        <dbReference type="EMBL" id="KAK9238979.1"/>
    </source>
</evidence>
<evidence type="ECO:0000313" key="2">
    <source>
        <dbReference type="Proteomes" id="UP001433508"/>
    </source>
</evidence>
<dbReference type="Proteomes" id="UP001433508">
    <property type="component" value="Unassembled WGS sequence"/>
</dbReference>
<dbReference type="EMBL" id="MU971350">
    <property type="protein sequence ID" value="KAK9238979.1"/>
    <property type="molecule type" value="Genomic_DNA"/>
</dbReference>
<keyword evidence="2" id="KW-1185">Reference proteome</keyword>
<accession>A0ACC3T6B4</accession>
<protein>
    <submittedName>
        <fullName evidence="1">Armadillo-type protein</fullName>
    </submittedName>
</protein>
<proteinExistence type="predicted"/>
<gene>
    <name evidence="1" type="ORF">V1525DRAFT_399457</name>
</gene>